<feature type="region of interest" description="Disordered" evidence="1">
    <location>
        <begin position="23"/>
        <end position="56"/>
    </location>
</feature>
<keyword evidence="4" id="KW-1185">Reference proteome</keyword>
<feature type="compositionally biased region" description="Basic and acidic residues" evidence="1">
    <location>
        <begin position="23"/>
        <end position="48"/>
    </location>
</feature>
<name>A0A5E4QVX3_9NEOP</name>
<dbReference type="AlphaFoldDB" id="A0A5E4QVX3"/>
<feature type="region of interest" description="Disordered" evidence="1">
    <location>
        <begin position="73"/>
        <end position="120"/>
    </location>
</feature>
<sequence>MIKYIFIAFLITMVVENSLQHDWESSDMKQEDIPPEQMDKASDMKQEDIPPEQMDKAGSPLLTAVLVLECQQESQSLPTSTSIGPRCPKGKPHSKTDASSSGEVATRQASMGKDVQHTPA</sequence>
<evidence type="ECO:0000313" key="4">
    <source>
        <dbReference type="Proteomes" id="UP000324832"/>
    </source>
</evidence>
<keyword evidence="2" id="KW-0732">Signal</keyword>
<accession>A0A5E4QVX3</accession>
<feature type="chain" id="PRO_5022683647" evidence="2">
    <location>
        <begin position="21"/>
        <end position="120"/>
    </location>
</feature>
<reference evidence="3 4" key="1">
    <citation type="submission" date="2017-07" db="EMBL/GenBank/DDBJ databases">
        <authorList>
            <person name="Talla V."/>
            <person name="Backstrom N."/>
        </authorList>
    </citation>
    <scope>NUCLEOTIDE SEQUENCE [LARGE SCALE GENOMIC DNA]</scope>
</reference>
<proteinExistence type="predicted"/>
<dbReference type="EMBL" id="FZQP02006000">
    <property type="protein sequence ID" value="VVD02344.1"/>
    <property type="molecule type" value="Genomic_DNA"/>
</dbReference>
<feature type="signal peptide" evidence="2">
    <location>
        <begin position="1"/>
        <end position="20"/>
    </location>
</feature>
<feature type="compositionally biased region" description="Polar residues" evidence="1">
    <location>
        <begin position="97"/>
        <end position="109"/>
    </location>
</feature>
<gene>
    <name evidence="3" type="ORF">LSINAPIS_LOCUS12584</name>
</gene>
<evidence type="ECO:0000256" key="2">
    <source>
        <dbReference type="SAM" id="SignalP"/>
    </source>
</evidence>
<evidence type="ECO:0000256" key="1">
    <source>
        <dbReference type="SAM" id="MobiDB-lite"/>
    </source>
</evidence>
<protein>
    <submittedName>
        <fullName evidence="3">Uncharacterized protein</fullName>
    </submittedName>
</protein>
<feature type="compositionally biased region" description="Polar residues" evidence="1">
    <location>
        <begin position="73"/>
        <end position="83"/>
    </location>
</feature>
<organism evidence="3 4">
    <name type="scientific">Leptidea sinapis</name>
    <dbReference type="NCBI Taxonomy" id="189913"/>
    <lineage>
        <taxon>Eukaryota</taxon>
        <taxon>Metazoa</taxon>
        <taxon>Ecdysozoa</taxon>
        <taxon>Arthropoda</taxon>
        <taxon>Hexapoda</taxon>
        <taxon>Insecta</taxon>
        <taxon>Pterygota</taxon>
        <taxon>Neoptera</taxon>
        <taxon>Endopterygota</taxon>
        <taxon>Lepidoptera</taxon>
        <taxon>Glossata</taxon>
        <taxon>Ditrysia</taxon>
        <taxon>Papilionoidea</taxon>
        <taxon>Pieridae</taxon>
        <taxon>Dismorphiinae</taxon>
        <taxon>Leptidea</taxon>
    </lineage>
</organism>
<evidence type="ECO:0000313" key="3">
    <source>
        <dbReference type="EMBL" id="VVD02344.1"/>
    </source>
</evidence>
<dbReference type="Proteomes" id="UP000324832">
    <property type="component" value="Unassembled WGS sequence"/>
</dbReference>